<dbReference type="eggNOG" id="KOG1418">
    <property type="taxonomic scope" value="Eukaryota"/>
</dbReference>
<feature type="domain" description="Potassium channel" evidence="9">
    <location>
        <begin position="1"/>
        <end position="37"/>
    </location>
</feature>
<gene>
    <name evidence="10" type="ORF">NEMVEDRAFT_v1g101391</name>
</gene>
<feature type="non-terminal residue" evidence="10">
    <location>
        <position position="112"/>
    </location>
</feature>
<evidence type="ECO:0000256" key="2">
    <source>
        <dbReference type="ARBA" id="ARBA00022448"/>
    </source>
</evidence>
<dbReference type="InterPro" id="IPR013099">
    <property type="entry name" value="K_chnl_dom"/>
</dbReference>
<evidence type="ECO:0000313" key="10">
    <source>
        <dbReference type="EMBL" id="EDO42293.1"/>
    </source>
</evidence>
<keyword evidence="2" id="KW-0813">Transport</keyword>
<dbReference type="AlphaFoldDB" id="A7S207"/>
<keyword evidence="3 8" id="KW-0812">Transmembrane</keyword>
<dbReference type="Proteomes" id="UP000001593">
    <property type="component" value="Unassembled WGS sequence"/>
</dbReference>
<dbReference type="InParanoid" id="A7S207"/>
<name>A7S207_NEMVE</name>
<dbReference type="PhylomeDB" id="A7S207"/>
<proteinExistence type="predicted"/>
<evidence type="ECO:0000256" key="5">
    <source>
        <dbReference type="ARBA" id="ARBA00023065"/>
    </source>
</evidence>
<dbReference type="OrthoDB" id="5970010at2759"/>
<evidence type="ECO:0000256" key="3">
    <source>
        <dbReference type="ARBA" id="ARBA00022692"/>
    </source>
</evidence>
<comment type="subcellular location">
    <subcellularLocation>
        <location evidence="1">Membrane</location>
        <topology evidence="1">Multi-pass membrane protein</topology>
    </subcellularLocation>
</comment>
<evidence type="ECO:0000313" key="11">
    <source>
        <dbReference type="Proteomes" id="UP000001593"/>
    </source>
</evidence>
<dbReference type="Pfam" id="PF07885">
    <property type="entry name" value="Ion_trans_2"/>
    <property type="match status" value="2"/>
</dbReference>
<evidence type="ECO:0000256" key="4">
    <source>
        <dbReference type="ARBA" id="ARBA00022989"/>
    </source>
</evidence>
<keyword evidence="7" id="KW-0407">Ion channel</keyword>
<keyword evidence="5" id="KW-0406">Ion transport</keyword>
<keyword evidence="4 8" id="KW-1133">Transmembrane helix</keyword>
<reference evidence="10 11" key="1">
    <citation type="journal article" date="2007" name="Science">
        <title>Sea anemone genome reveals ancestral eumetazoan gene repertoire and genomic organization.</title>
        <authorList>
            <person name="Putnam N.H."/>
            <person name="Srivastava M."/>
            <person name="Hellsten U."/>
            <person name="Dirks B."/>
            <person name="Chapman J."/>
            <person name="Salamov A."/>
            <person name="Terry A."/>
            <person name="Shapiro H."/>
            <person name="Lindquist E."/>
            <person name="Kapitonov V.V."/>
            <person name="Jurka J."/>
            <person name="Genikhovich G."/>
            <person name="Grigoriev I.V."/>
            <person name="Lucas S.M."/>
            <person name="Steele R.E."/>
            <person name="Finnerty J.R."/>
            <person name="Technau U."/>
            <person name="Martindale M.Q."/>
            <person name="Rokhsar D.S."/>
        </authorList>
    </citation>
    <scope>NUCLEOTIDE SEQUENCE [LARGE SCALE GENOMIC DNA]</scope>
    <source>
        <strain evidence="11">CH2 X CH6</strain>
    </source>
</reference>
<dbReference type="Gene3D" id="1.10.287.70">
    <property type="match status" value="1"/>
</dbReference>
<accession>A7S207</accession>
<dbReference type="SUPFAM" id="SSF81324">
    <property type="entry name" value="Voltage-gated potassium channels"/>
    <property type="match status" value="1"/>
</dbReference>
<dbReference type="PANTHER" id="PTHR11003">
    <property type="entry name" value="POTASSIUM CHANNEL, SUBFAMILY K"/>
    <property type="match status" value="1"/>
</dbReference>
<feature type="transmembrane region" description="Helical" evidence="8">
    <location>
        <begin position="63"/>
        <end position="82"/>
    </location>
</feature>
<evidence type="ECO:0000256" key="7">
    <source>
        <dbReference type="ARBA" id="ARBA00023303"/>
    </source>
</evidence>
<feature type="non-terminal residue" evidence="10">
    <location>
        <position position="1"/>
    </location>
</feature>
<evidence type="ECO:0000256" key="8">
    <source>
        <dbReference type="SAM" id="Phobius"/>
    </source>
</evidence>
<dbReference type="EMBL" id="DS469566">
    <property type="protein sequence ID" value="EDO42293.1"/>
    <property type="molecule type" value="Genomic_DNA"/>
</dbReference>
<sequence length="112" mass="12479">YGSTPPKTQAGRILCIFYTIIGIPIFLIFLKSLGEVLNRTITKAVSWLEKKILKRDELKNPELKVLIGFSVALLITVLVTASDLKEQDLTYADKVYAVIITFTTVGFGDIML</sequence>
<keyword evidence="6 8" id="KW-0472">Membrane</keyword>
<feature type="transmembrane region" description="Helical" evidence="8">
    <location>
        <begin position="12"/>
        <end position="30"/>
    </location>
</feature>
<evidence type="ECO:0000256" key="1">
    <source>
        <dbReference type="ARBA" id="ARBA00004141"/>
    </source>
</evidence>
<feature type="transmembrane region" description="Helical" evidence="8">
    <location>
        <begin position="94"/>
        <end position="111"/>
    </location>
</feature>
<keyword evidence="11" id="KW-1185">Reference proteome</keyword>
<dbReference type="InterPro" id="IPR003280">
    <property type="entry name" value="2pore_dom_K_chnl"/>
</dbReference>
<feature type="domain" description="Potassium channel" evidence="9">
    <location>
        <begin position="76"/>
        <end position="110"/>
    </location>
</feature>
<dbReference type="HOGENOM" id="CLU_022504_7_0_1"/>
<protein>
    <recommendedName>
        <fullName evidence="9">Potassium channel domain-containing protein</fullName>
    </recommendedName>
</protein>
<dbReference type="GO" id="GO:0016020">
    <property type="term" value="C:membrane"/>
    <property type="evidence" value="ECO:0007669"/>
    <property type="project" value="UniProtKB-SubCell"/>
</dbReference>
<dbReference type="PANTHER" id="PTHR11003:SF345">
    <property type="entry name" value="TWIK FAMILY OF POTASSIUM CHANNELS PROTEIN 18"/>
    <property type="match status" value="1"/>
</dbReference>
<dbReference type="GO" id="GO:0005267">
    <property type="term" value="F:potassium channel activity"/>
    <property type="evidence" value="ECO:0007669"/>
    <property type="project" value="InterPro"/>
</dbReference>
<evidence type="ECO:0000259" key="9">
    <source>
        <dbReference type="Pfam" id="PF07885"/>
    </source>
</evidence>
<dbReference type="KEGG" id="nve:5514193"/>
<evidence type="ECO:0000256" key="6">
    <source>
        <dbReference type="ARBA" id="ARBA00023136"/>
    </source>
</evidence>
<organism evidence="10 11">
    <name type="scientific">Nematostella vectensis</name>
    <name type="common">Starlet sea anemone</name>
    <dbReference type="NCBI Taxonomy" id="45351"/>
    <lineage>
        <taxon>Eukaryota</taxon>
        <taxon>Metazoa</taxon>
        <taxon>Cnidaria</taxon>
        <taxon>Anthozoa</taxon>
        <taxon>Hexacorallia</taxon>
        <taxon>Actiniaria</taxon>
        <taxon>Edwardsiidae</taxon>
        <taxon>Nematostella</taxon>
    </lineage>
</organism>